<dbReference type="Proteomes" id="UP000007463">
    <property type="component" value="Chromosome"/>
</dbReference>
<dbReference type="KEGG" id="fte:Fluta_0810"/>
<accession>F2IIV6</accession>
<reference evidence="1 2" key="1">
    <citation type="journal article" date="2011" name="Stand. Genomic Sci.">
        <title>Complete genome sequence of the gliding freshwater bacterium Fluviicola taffensis type strain (RW262).</title>
        <authorList>
            <person name="Woyke T."/>
            <person name="Chertkov O."/>
            <person name="Lapidus A."/>
            <person name="Nolan M."/>
            <person name="Lucas S."/>
            <person name="Del Rio T.G."/>
            <person name="Tice H."/>
            <person name="Cheng J.F."/>
            <person name="Tapia R."/>
            <person name="Han C."/>
            <person name="Goodwin L."/>
            <person name="Pitluck S."/>
            <person name="Liolios K."/>
            <person name="Pagani I."/>
            <person name="Ivanova N."/>
            <person name="Huntemann M."/>
            <person name="Mavromatis K."/>
            <person name="Mikhailova N."/>
            <person name="Pati A."/>
            <person name="Chen A."/>
            <person name="Palaniappan K."/>
            <person name="Land M."/>
            <person name="Hauser L."/>
            <person name="Brambilla E.M."/>
            <person name="Rohde M."/>
            <person name="Mwirichia R."/>
            <person name="Sikorski J."/>
            <person name="Tindall B.J."/>
            <person name="Goker M."/>
            <person name="Bristow J."/>
            <person name="Eisen J.A."/>
            <person name="Markowitz V."/>
            <person name="Hugenholtz P."/>
            <person name="Klenk H.P."/>
            <person name="Kyrpides N.C."/>
        </authorList>
    </citation>
    <scope>NUCLEOTIDE SEQUENCE [LARGE SCALE GENOMIC DNA]</scope>
    <source>
        <strain evidence="2">DSM 16823 / RW262 / RW262</strain>
    </source>
</reference>
<reference evidence="2" key="2">
    <citation type="submission" date="2011-02" db="EMBL/GenBank/DDBJ databases">
        <title>The complete genome of Fluviicola taffensis DSM 16823.</title>
        <authorList>
            <consortium name="US DOE Joint Genome Institute (JGI-PGF)"/>
            <person name="Lucas S."/>
            <person name="Copeland A."/>
            <person name="Lapidus A."/>
            <person name="Bruce D."/>
            <person name="Goodwin L."/>
            <person name="Pitluck S."/>
            <person name="Kyrpides N."/>
            <person name="Mavromatis K."/>
            <person name="Ivanova N."/>
            <person name="Mikhailova N."/>
            <person name="Pagani I."/>
            <person name="Chertkov O."/>
            <person name="Detter J.C."/>
            <person name="Han C."/>
            <person name="Tapia R."/>
            <person name="Land M."/>
            <person name="Hauser L."/>
            <person name="Markowitz V."/>
            <person name="Cheng J.-F."/>
            <person name="Hugenholtz P."/>
            <person name="Woyke T."/>
            <person name="Wu D."/>
            <person name="Tindall B."/>
            <person name="Pomrenke H.G."/>
            <person name="Brambilla E."/>
            <person name="Klenk H.-P."/>
            <person name="Eisen J.A."/>
        </authorList>
    </citation>
    <scope>NUCLEOTIDE SEQUENCE [LARGE SCALE GENOMIC DNA]</scope>
    <source>
        <strain evidence="2">DSM 16823 / RW262 / RW262</strain>
    </source>
</reference>
<dbReference type="AlphaFoldDB" id="F2IIV6"/>
<dbReference type="PROSITE" id="PS51257">
    <property type="entry name" value="PROKAR_LIPOPROTEIN"/>
    <property type="match status" value="1"/>
</dbReference>
<evidence type="ECO:0008006" key="3">
    <source>
        <dbReference type="Google" id="ProtNLM"/>
    </source>
</evidence>
<dbReference type="RefSeq" id="WP_013685585.1">
    <property type="nucleotide sequence ID" value="NC_015321.1"/>
</dbReference>
<dbReference type="STRING" id="755732.Fluta_0810"/>
<dbReference type="OrthoDB" id="9179901at2"/>
<proteinExistence type="predicted"/>
<protein>
    <recommendedName>
        <fullName evidence="3">Lipoprotein</fullName>
    </recommendedName>
</protein>
<dbReference type="EMBL" id="CP002542">
    <property type="protein sequence ID" value="AEA42813.1"/>
    <property type="molecule type" value="Genomic_DNA"/>
</dbReference>
<organism evidence="1 2">
    <name type="scientific">Fluviicola taffensis (strain DSM 16823 / NCIMB 13979 / RW262)</name>
    <dbReference type="NCBI Taxonomy" id="755732"/>
    <lineage>
        <taxon>Bacteria</taxon>
        <taxon>Pseudomonadati</taxon>
        <taxon>Bacteroidota</taxon>
        <taxon>Flavobacteriia</taxon>
        <taxon>Flavobacteriales</taxon>
        <taxon>Crocinitomicaceae</taxon>
        <taxon>Fluviicola</taxon>
    </lineage>
</organism>
<keyword evidence="2" id="KW-1185">Reference proteome</keyword>
<sequence length="146" mass="15727" precursor="true">MKTVLFLASCILLSACSSSSIKENINKAGDAAGQTAGEFIEGASKGVQKAFDVNITIDSKLAAKGIECGKTQVASDSLGTDNLLIVYVIFNENFKGKLTAKAFDDNSLEMGRSSVQIQGKKDEAKYVEFHFDPRTNLDSKHQLTVE</sequence>
<gene>
    <name evidence="1" type="ordered locus">Fluta_0810</name>
</gene>
<dbReference type="eggNOG" id="ENOG5032SCX">
    <property type="taxonomic scope" value="Bacteria"/>
</dbReference>
<evidence type="ECO:0000313" key="1">
    <source>
        <dbReference type="EMBL" id="AEA42813.1"/>
    </source>
</evidence>
<evidence type="ECO:0000313" key="2">
    <source>
        <dbReference type="Proteomes" id="UP000007463"/>
    </source>
</evidence>
<name>F2IIV6_FLUTR</name>
<dbReference type="HOGENOM" id="CLU_1616008_0_0_10"/>